<dbReference type="Proteomes" id="UP000178089">
    <property type="component" value="Unassembled WGS sequence"/>
</dbReference>
<comment type="catalytic activity">
    <reaction evidence="5">
        <text>N-terminal N-formyl-L-methionyl-[peptide] + H2O = N-terminal L-methionyl-[peptide] + formate</text>
        <dbReference type="Rhea" id="RHEA:24420"/>
        <dbReference type="Rhea" id="RHEA-COMP:10639"/>
        <dbReference type="Rhea" id="RHEA-COMP:10640"/>
        <dbReference type="ChEBI" id="CHEBI:15377"/>
        <dbReference type="ChEBI" id="CHEBI:15740"/>
        <dbReference type="ChEBI" id="CHEBI:49298"/>
        <dbReference type="ChEBI" id="CHEBI:64731"/>
        <dbReference type="EC" id="3.5.1.88"/>
    </reaction>
</comment>
<dbReference type="InterPro" id="IPR023635">
    <property type="entry name" value="Peptide_deformylase"/>
</dbReference>
<feature type="binding site" evidence="5">
    <location>
        <position position="145"/>
    </location>
    <ligand>
        <name>Fe cation</name>
        <dbReference type="ChEBI" id="CHEBI:24875"/>
    </ligand>
</feature>
<evidence type="ECO:0000313" key="6">
    <source>
        <dbReference type="EMBL" id="OHA29186.1"/>
    </source>
</evidence>
<evidence type="ECO:0000256" key="2">
    <source>
        <dbReference type="ARBA" id="ARBA00022723"/>
    </source>
</evidence>
<reference evidence="6 7" key="1">
    <citation type="journal article" date="2016" name="Nat. Commun.">
        <title>Thousands of microbial genomes shed light on interconnected biogeochemical processes in an aquifer system.</title>
        <authorList>
            <person name="Anantharaman K."/>
            <person name="Brown C.T."/>
            <person name="Hug L.A."/>
            <person name="Sharon I."/>
            <person name="Castelle C.J."/>
            <person name="Probst A.J."/>
            <person name="Thomas B.C."/>
            <person name="Singh A."/>
            <person name="Wilkins M.J."/>
            <person name="Karaoz U."/>
            <person name="Brodie E.L."/>
            <person name="Williams K.H."/>
            <person name="Hubbard S.S."/>
            <person name="Banfield J.F."/>
        </authorList>
    </citation>
    <scope>NUCLEOTIDE SEQUENCE [LARGE SCALE GENOMIC DNA]</scope>
</reference>
<comment type="function">
    <text evidence="5">Removes the formyl group from the N-terminal Met of newly synthesized proteins. Requires at least a dipeptide for an efficient rate of reaction. N-terminal L-methionine is a prerequisite for activity but the enzyme has broad specificity at other positions.</text>
</comment>
<proteinExistence type="inferred from homology"/>
<dbReference type="EC" id="3.5.1.88" evidence="5"/>
<dbReference type="PRINTS" id="PR01576">
    <property type="entry name" value="PDEFORMYLASE"/>
</dbReference>
<dbReference type="CDD" id="cd00487">
    <property type="entry name" value="Pep_deformylase"/>
    <property type="match status" value="1"/>
</dbReference>
<evidence type="ECO:0000313" key="7">
    <source>
        <dbReference type="Proteomes" id="UP000178089"/>
    </source>
</evidence>
<evidence type="ECO:0000256" key="1">
    <source>
        <dbReference type="ARBA" id="ARBA00010759"/>
    </source>
</evidence>
<dbReference type="GO" id="GO:0042586">
    <property type="term" value="F:peptide deformylase activity"/>
    <property type="evidence" value="ECO:0007669"/>
    <property type="project" value="UniProtKB-UniRule"/>
</dbReference>
<dbReference type="PANTHER" id="PTHR10458:SF22">
    <property type="entry name" value="PEPTIDE DEFORMYLASE"/>
    <property type="match status" value="1"/>
</dbReference>
<dbReference type="HAMAP" id="MF_00163">
    <property type="entry name" value="Pep_deformylase"/>
    <property type="match status" value="1"/>
</dbReference>
<dbReference type="STRING" id="1802315.A3F51_01065"/>
<keyword evidence="2 5" id="KW-0479">Metal-binding</keyword>
<feature type="binding site" evidence="5">
    <location>
        <position position="103"/>
    </location>
    <ligand>
        <name>Fe cation</name>
        <dbReference type="ChEBI" id="CHEBI:24875"/>
    </ligand>
</feature>
<dbReference type="NCBIfam" id="NF001159">
    <property type="entry name" value="PRK00150.1-3"/>
    <property type="match status" value="1"/>
</dbReference>
<dbReference type="NCBIfam" id="TIGR00079">
    <property type="entry name" value="pept_deformyl"/>
    <property type="match status" value="1"/>
</dbReference>
<dbReference type="GO" id="GO:0006412">
    <property type="term" value="P:translation"/>
    <property type="evidence" value="ECO:0007669"/>
    <property type="project" value="UniProtKB-UniRule"/>
</dbReference>
<keyword evidence="4 5" id="KW-0648">Protein biosynthesis</keyword>
<keyword evidence="5" id="KW-0408">Iron</keyword>
<dbReference type="PANTHER" id="PTHR10458">
    <property type="entry name" value="PEPTIDE DEFORMYLASE"/>
    <property type="match status" value="1"/>
</dbReference>
<comment type="cofactor">
    <cofactor evidence="5">
        <name>Fe(2+)</name>
        <dbReference type="ChEBI" id="CHEBI:29033"/>
    </cofactor>
    <text evidence="5">Binds 1 Fe(2+) ion.</text>
</comment>
<comment type="caution">
    <text evidence="6">The sequence shown here is derived from an EMBL/GenBank/DDBJ whole genome shotgun (WGS) entry which is preliminary data.</text>
</comment>
<organism evidence="6 7">
    <name type="scientific">Candidatus Taylorbacteria bacterium RIFCSPHIGHO2_12_FULL_45_16</name>
    <dbReference type="NCBI Taxonomy" id="1802315"/>
    <lineage>
        <taxon>Bacteria</taxon>
        <taxon>Candidatus Tayloriibacteriota</taxon>
    </lineage>
</organism>
<dbReference type="AlphaFoldDB" id="A0A1G2MZ74"/>
<sequence length="177" mass="20055">MKDIIQRDSPILRQKARTVPVSEISSPKIQSIISEMAKAMAKQKDGIAIAAPQIGVSLRIFVISGSLLKQADKTYKGENTNLVFINPEILKLSKDRKEMEEGCLSVRWLYGKVKRSTRIMISAYDEKGRKIERGASGILAQIFQHETDHLDGILFTDKADHVWEMSEEEIKKLQEKN</sequence>
<dbReference type="PIRSF" id="PIRSF004749">
    <property type="entry name" value="Pep_def"/>
    <property type="match status" value="1"/>
</dbReference>
<protein>
    <recommendedName>
        <fullName evidence="5">Peptide deformylase</fullName>
        <shortName evidence="5">PDF</shortName>
        <ecNumber evidence="5">3.5.1.88</ecNumber>
    </recommendedName>
    <alternativeName>
        <fullName evidence="5">Polypeptide deformylase</fullName>
    </alternativeName>
</protein>
<feature type="binding site" evidence="5">
    <location>
        <position position="149"/>
    </location>
    <ligand>
        <name>Fe cation</name>
        <dbReference type="ChEBI" id="CHEBI:24875"/>
    </ligand>
</feature>
<gene>
    <name evidence="5" type="primary">def</name>
    <name evidence="6" type="ORF">A3F51_01065</name>
</gene>
<dbReference type="FunFam" id="3.90.45.10:FF:000003">
    <property type="entry name" value="Peptide deformylase"/>
    <property type="match status" value="1"/>
</dbReference>
<evidence type="ECO:0000256" key="5">
    <source>
        <dbReference type="HAMAP-Rule" id="MF_00163"/>
    </source>
</evidence>
<comment type="similarity">
    <text evidence="1 5">Belongs to the polypeptide deformylase family.</text>
</comment>
<feature type="active site" evidence="5">
    <location>
        <position position="146"/>
    </location>
</feature>
<dbReference type="Pfam" id="PF01327">
    <property type="entry name" value="Pep_deformylase"/>
    <property type="match status" value="1"/>
</dbReference>
<keyword evidence="3 5" id="KW-0378">Hydrolase</keyword>
<dbReference type="EMBL" id="MHRT01000005">
    <property type="protein sequence ID" value="OHA29186.1"/>
    <property type="molecule type" value="Genomic_DNA"/>
</dbReference>
<accession>A0A1G2MZ74</accession>
<dbReference type="Gene3D" id="3.90.45.10">
    <property type="entry name" value="Peptide deformylase"/>
    <property type="match status" value="1"/>
</dbReference>
<name>A0A1G2MZ74_9BACT</name>
<evidence type="ECO:0000256" key="4">
    <source>
        <dbReference type="ARBA" id="ARBA00022917"/>
    </source>
</evidence>
<dbReference type="GO" id="GO:0046872">
    <property type="term" value="F:metal ion binding"/>
    <property type="evidence" value="ECO:0007669"/>
    <property type="project" value="UniProtKB-KW"/>
</dbReference>
<dbReference type="SUPFAM" id="SSF56420">
    <property type="entry name" value="Peptide deformylase"/>
    <property type="match status" value="1"/>
</dbReference>
<evidence type="ECO:0000256" key="3">
    <source>
        <dbReference type="ARBA" id="ARBA00022801"/>
    </source>
</evidence>
<dbReference type="InterPro" id="IPR036821">
    <property type="entry name" value="Peptide_deformylase_sf"/>
</dbReference>